<keyword evidence="4 7" id="KW-0812">Transmembrane</keyword>
<reference evidence="8 9" key="1">
    <citation type="journal article" date="2015" name="Genome Announc.">
        <title>Expanding the biotechnology potential of lactobacilli through comparative genomics of 213 strains and associated genera.</title>
        <authorList>
            <person name="Sun Z."/>
            <person name="Harris H.M."/>
            <person name="McCann A."/>
            <person name="Guo C."/>
            <person name="Argimon S."/>
            <person name="Zhang W."/>
            <person name="Yang X."/>
            <person name="Jeffery I.B."/>
            <person name="Cooney J.C."/>
            <person name="Kagawa T.F."/>
            <person name="Liu W."/>
            <person name="Song Y."/>
            <person name="Salvetti E."/>
            <person name="Wrobel A."/>
            <person name="Rasinkangas P."/>
            <person name="Parkhill J."/>
            <person name="Rea M.C."/>
            <person name="O'Sullivan O."/>
            <person name="Ritari J."/>
            <person name="Douillard F.P."/>
            <person name="Paul Ross R."/>
            <person name="Yang R."/>
            <person name="Briner A.E."/>
            <person name="Felis G.E."/>
            <person name="de Vos W.M."/>
            <person name="Barrangou R."/>
            <person name="Klaenhammer T.R."/>
            <person name="Caufield P.W."/>
            <person name="Cui Y."/>
            <person name="Zhang H."/>
            <person name="O'Toole P.W."/>
        </authorList>
    </citation>
    <scope>NUCLEOTIDE SEQUENCE [LARGE SCALE GENOMIC DNA]</scope>
    <source>
        <strain evidence="8 9">DSM 23037</strain>
    </source>
</reference>
<evidence type="ECO:0000256" key="5">
    <source>
        <dbReference type="ARBA" id="ARBA00022989"/>
    </source>
</evidence>
<keyword evidence="5 7" id="KW-1133">Transmembrane helix</keyword>
<evidence type="ECO:0000313" key="9">
    <source>
        <dbReference type="Proteomes" id="UP000051378"/>
    </source>
</evidence>
<keyword evidence="3" id="KW-1003">Cell membrane</keyword>
<dbReference type="AlphaFoldDB" id="A0A0R2DTT6"/>
<feature type="transmembrane region" description="Helical" evidence="7">
    <location>
        <begin position="208"/>
        <end position="231"/>
    </location>
</feature>
<dbReference type="PANTHER" id="PTHR30106:SF2">
    <property type="entry name" value="UPF0324 INNER MEMBRANE PROTEIN YEIH"/>
    <property type="match status" value="1"/>
</dbReference>
<feature type="transmembrane region" description="Helical" evidence="7">
    <location>
        <begin position="88"/>
        <end position="108"/>
    </location>
</feature>
<evidence type="ECO:0000313" key="8">
    <source>
        <dbReference type="EMBL" id="KRN03866.1"/>
    </source>
</evidence>
<evidence type="ECO:0000256" key="7">
    <source>
        <dbReference type="SAM" id="Phobius"/>
    </source>
</evidence>
<evidence type="ECO:0000256" key="1">
    <source>
        <dbReference type="ARBA" id="ARBA00004651"/>
    </source>
</evidence>
<organism evidence="8 9">
    <name type="scientific">Holzapfeliella floricola DSM 23037 = JCM 16512</name>
    <dbReference type="NCBI Taxonomy" id="1423744"/>
    <lineage>
        <taxon>Bacteria</taxon>
        <taxon>Bacillati</taxon>
        <taxon>Bacillota</taxon>
        <taxon>Bacilli</taxon>
        <taxon>Lactobacillales</taxon>
        <taxon>Lactobacillaceae</taxon>
        <taxon>Holzapfeliella</taxon>
    </lineage>
</organism>
<dbReference type="Pfam" id="PF03601">
    <property type="entry name" value="Cons_hypoth698"/>
    <property type="match status" value="1"/>
</dbReference>
<dbReference type="PATRIC" id="fig|1423744.4.peg.1004"/>
<accession>A0A0R2DTT6</accession>
<protein>
    <submittedName>
        <fullName evidence="8">Yeih-like putative membrane protein</fullName>
    </submittedName>
</protein>
<proteinExistence type="inferred from homology"/>
<feature type="transmembrane region" description="Helical" evidence="7">
    <location>
        <begin position="310"/>
        <end position="332"/>
    </location>
</feature>
<evidence type="ECO:0000256" key="4">
    <source>
        <dbReference type="ARBA" id="ARBA00022692"/>
    </source>
</evidence>
<comment type="similarity">
    <text evidence="2">Belongs to the UPF0324 family.</text>
</comment>
<gene>
    <name evidence="8" type="ORF">FC86_GL000978</name>
</gene>
<feature type="transmembrane region" description="Helical" evidence="7">
    <location>
        <begin position="252"/>
        <end position="270"/>
    </location>
</feature>
<dbReference type="RefSeq" id="WP_056975176.1">
    <property type="nucleotide sequence ID" value="NZ_AYZL01000020.1"/>
</dbReference>
<evidence type="ECO:0000256" key="2">
    <source>
        <dbReference type="ARBA" id="ARBA00007977"/>
    </source>
</evidence>
<evidence type="ECO:0000256" key="3">
    <source>
        <dbReference type="ARBA" id="ARBA00022475"/>
    </source>
</evidence>
<sequence length="333" mass="35376">MKIKKSFLPGIAVTLLVSVVAKYLAIYLPFIGAESLAMLMGILLGNTVLTQSKLNSGVKWSEKYPIEIGIALLGLTVTLKTIESLGINGILFIVLQMLLTIIVAIVLGKRVFKVSKKSSLLMAAGNAVCGSSAIAAVSPEIKANDDERRTAVATVSLVGIVLLIILPIVGPVVLGKQDLLLGALIGGTLQSVGQVVGTASLINQDVTTYATLFKMLRVILLSVVVISFARMAQGKSQKTAQPKKSVSQYIKVPWFILAFIIFILINSYVSLPTQLTHSAKELTSFSGVINLAGIGLNLKLKTIKDSGSRFLGYGLLISLLQVVGAISLIKLLF</sequence>
<dbReference type="OrthoDB" id="9811391at2"/>
<name>A0A0R2DTT6_9LACO</name>
<feature type="transmembrane region" description="Helical" evidence="7">
    <location>
        <begin position="181"/>
        <end position="202"/>
    </location>
</feature>
<feature type="transmembrane region" description="Helical" evidence="7">
    <location>
        <begin position="282"/>
        <end position="298"/>
    </location>
</feature>
<dbReference type="PANTHER" id="PTHR30106">
    <property type="entry name" value="INNER MEMBRANE PROTEIN YEIH-RELATED"/>
    <property type="match status" value="1"/>
</dbReference>
<feature type="transmembrane region" description="Helical" evidence="7">
    <location>
        <begin position="120"/>
        <end position="139"/>
    </location>
</feature>
<dbReference type="Proteomes" id="UP000051378">
    <property type="component" value="Unassembled WGS sequence"/>
</dbReference>
<feature type="transmembrane region" description="Helical" evidence="7">
    <location>
        <begin position="151"/>
        <end position="174"/>
    </location>
</feature>
<evidence type="ECO:0000256" key="6">
    <source>
        <dbReference type="ARBA" id="ARBA00023136"/>
    </source>
</evidence>
<comment type="subcellular location">
    <subcellularLocation>
        <location evidence="1">Cell membrane</location>
        <topology evidence="1">Multi-pass membrane protein</topology>
    </subcellularLocation>
</comment>
<comment type="caution">
    <text evidence="8">The sequence shown here is derived from an EMBL/GenBank/DDBJ whole genome shotgun (WGS) entry which is preliminary data.</text>
</comment>
<dbReference type="EMBL" id="AYZL01000020">
    <property type="protein sequence ID" value="KRN03866.1"/>
    <property type="molecule type" value="Genomic_DNA"/>
</dbReference>
<dbReference type="GO" id="GO:0005886">
    <property type="term" value="C:plasma membrane"/>
    <property type="evidence" value="ECO:0007669"/>
    <property type="project" value="UniProtKB-SubCell"/>
</dbReference>
<dbReference type="InterPro" id="IPR018383">
    <property type="entry name" value="UPF0324_pro"/>
</dbReference>
<keyword evidence="6 7" id="KW-0472">Membrane</keyword>
<keyword evidence="9" id="KW-1185">Reference proteome</keyword>